<dbReference type="GeneID" id="17622572"/>
<keyword evidence="1" id="KW-0496">Mitochondrion</keyword>
<evidence type="ECO:0000313" key="1">
    <source>
        <dbReference type="EMBL" id="AGZ90227.1"/>
    </source>
</evidence>
<sequence length="73" mass="8455">MKRKSLKTKSVNLIFVSSKDQKIQNLWPKKAMLFWARGLLFPSSARGRRMTAFCPRAKLQEEKVVLSSVKETE</sequence>
<geneLocation type="mitochondrion" evidence="1"/>
<organism evidence="1">
    <name type="scientific">Monomastix sp. (strain OKE-1)</name>
    <dbReference type="NCBI Taxonomy" id="141716"/>
    <lineage>
        <taxon>Eukaryota</taxon>
        <taxon>Viridiplantae</taxon>
        <taxon>Chlorophyta</taxon>
        <taxon>Mamiellophyceae</taxon>
        <taxon>Monomastigales</taxon>
        <taxon>Monomastigaceae</taxon>
        <taxon>Monomastix</taxon>
    </lineage>
</organism>
<proteinExistence type="predicted"/>
<dbReference type="EMBL" id="KF060939">
    <property type="protein sequence ID" value="AGZ90227.1"/>
    <property type="molecule type" value="Genomic_DNA"/>
</dbReference>
<dbReference type="RefSeq" id="YP_008802574.1">
    <property type="nucleotide sequence ID" value="NC_022797.1"/>
</dbReference>
<accession>U5YET8</accession>
<protein>
    <submittedName>
        <fullName evidence="1">Uncharacterized protein</fullName>
    </submittedName>
</protein>
<name>U5YET8_MONSK</name>
<gene>
    <name evidence="1" type="primary">orf73</name>
</gene>
<reference evidence="1" key="1">
    <citation type="journal article" date="2013" name="Genome Biol. Evol.">
        <title>Tracing the evolution of streptophyte algae and their mitochondrial genome.</title>
        <authorList>
            <person name="Turmel M."/>
            <person name="Otis C."/>
            <person name="Lemieux C."/>
        </authorList>
    </citation>
    <scope>NUCLEOTIDE SEQUENCE</scope>
</reference>
<dbReference type="AlphaFoldDB" id="U5YET8"/>